<reference evidence="14 15" key="1">
    <citation type="submission" date="2023-07" db="EMBL/GenBank/DDBJ databases">
        <title>Sorghum-associated microbial communities from plants grown in Nebraska, USA.</title>
        <authorList>
            <person name="Schachtman D."/>
        </authorList>
    </citation>
    <scope>NUCLEOTIDE SEQUENCE [LARGE SCALE GENOMIC DNA]</scope>
    <source>
        <strain evidence="14 15">3262</strain>
    </source>
</reference>
<organism evidence="14 15">
    <name type="scientific">Mucilaginibacter pocheonensis</name>
    <dbReference type="NCBI Taxonomy" id="398050"/>
    <lineage>
        <taxon>Bacteria</taxon>
        <taxon>Pseudomonadati</taxon>
        <taxon>Bacteroidota</taxon>
        <taxon>Sphingobacteriia</taxon>
        <taxon>Sphingobacteriales</taxon>
        <taxon>Sphingobacteriaceae</taxon>
        <taxon>Mucilaginibacter</taxon>
    </lineage>
</organism>
<evidence type="ECO:0000256" key="7">
    <source>
        <dbReference type="ARBA" id="ARBA00022984"/>
    </source>
</evidence>
<keyword evidence="4" id="KW-0808">Transferase</keyword>
<keyword evidence="6" id="KW-0133">Cell shape</keyword>
<protein>
    <recommendedName>
        <fullName evidence="13">Glycosyl transferase family 51 domain-containing protein</fullName>
    </recommendedName>
</protein>
<keyword evidence="2" id="KW-0997">Cell inner membrane</keyword>
<feature type="compositionally biased region" description="Basic and acidic residues" evidence="11">
    <location>
        <begin position="715"/>
        <end position="726"/>
    </location>
</feature>
<evidence type="ECO:0000256" key="8">
    <source>
        <dbReference type="ARBA" id="ARBA00022989"/>
    </source>
</evidence>
<dbReference type="InterPro" id="IPR001264">
    <property type="entry name" value="Glyco_trans_51"/>
</dbReference>
<evidence type="ECO:0000313" key="14">
    <source>
        <dbReference type="EMBL" id="MDR6941982.1"/>
    </source>
</evidence>
<dbReference type="EMBL" id="JAVDUU010000002">
    <property type="protein sequence ID" value="MDR6941982.1"/>
    <property type="molecule type" value="Genomic_DNA"/>
</dbReference>
<keyword evidence="7" id="KW-0573">Peptidoglycan synthesis</keyword>
<evidence type="ECO:0000313" key="15">
    <source>
        <dbReference type="Proteomes" id="UP001247620"/>
    </source>
</evidence>
<keyword evidence="15" id="KW-1185">Reference proteome</keyword>
<evidence type="ECO:0000256" key="9">
    <source>
        <dbReference type="ARBA" id="ARBA00023136"/>
    </source>
</evidence>
<dbReference type="Gene3D" id="1.10.3810.10">
    <property type="entry name" value="Biosynthetic peptidoglycan transglycosylase-like"/>
    <property type="match status" value="1"/>
</dbReference>
<keyword evidence="3" id="KW-0328">Glycosyltransferase</keyword>
<evidence type="ECO:0000256" key="12">
    <source>
        <dbReference type="SAM" id="Phobius"/>
    </source>
</evidence>
<keyword evidence="8 12" id="KW-1133">Transmembrane helix</keyword>
<name>A0ABU1T997_9SPHI</name>
<dbReference type="RefSeq" id="WP_310094549.1">
    <property type="nucleotide sequence ID" value="NZ_JAVDUU010000002.1"/>
</dbReference>
<evidence type="ECO:0000256" key="3">
    <source>
        <dbReference type="ARBA" id="ARBA00022676"/>
    </source>
</evidence>
<dbReference type="InterPro" id="IPR023346">
    <property type="entry name" value="Lysozyme-like_dom_sf"/>
</dbReference>
<dbReference type="SUPFAM" id="SSF53955">
    <property type="entry name" value="Lysozyme-like"/>
    <property type="match status" value="1"/>
</dbReference>
<gene>
    <name evidence="14" type="ORF">J2W55_001824</name>
</gene>
<feature type="compositionally biased region" description="Basic and acidic residues" evidence="11">
    <location>
        <begin position="733"/>
        <end position="748"/>
    </location>
</feature>
<dbReference type="InterPro" id="IPR011812">
    <property type="entry name" value="Pep_trsgly"/>
</dbReference>
<dbReference type="Pfam" id="PF00912">
    <property type="entry name" value="Transgly"/>
    <property type="match status" value="1"/>
</dbReference>
<sequence>MKRLNPKYIRIAAFILIPLLLIIFTGGYIVYSKREALLQKAISKAKAKARSDYNLDVKIGSAHFTGMSTVSFSDVTIVPEQRDSLLNIKNFVVSVKLLPLVIGNIKLADVYLQDGFINLTSVKGVKNFDFLFKKKRDSTATHTKVDLSQLANHLVNEILYKIPDNLHLSNFLLSFRADSDRIRLLAKTALIKDGNLTSTIDVDNGASIWHIDGKMHPSDKDIDVKLYAQGKKVELPVIEKKFKLKLNFDTISTRLTKVEHGGGETKIFGSWAVHNLLINHPALSSGNIVFPDASIDANLFVGQNYISVDSSSLIHIKKLTARPFIKYTLNPVKIYELKINTGWLNAADIFDSFPSGMFEALDGIQVAGKLNYALNFYMNTTKPDDLQFDSRLSKDNFRIVKYGKTDLTKLNSTFVYTPYEKGKPMSPHLIGPENPEFTPLERIAPTLRNAVMTAEDPSFYTNHGFVEEAIRKSLVTDFKDKKFKRGGSGISMQLVKNAYLSKEKTLARKIEEILIVWIIENNRIMTKNRMLEVYFNIIEWGRGIYGISEASHYYFGKSPSELTLGESIYLASIVPYPKGGLYAFQPDGTLRPGLHGYFNLIGRLMAQKGYTQRDTNAYGFYEVRLREGLRRAIAPVDTATADSLMKQSDDTELLPALEDPVKKPTFFQRLFGKKDTTAQKAEEKEKLKEKSAKEKLKEQIEALKLDYKNRIDNIDTTGKTRKEIRQEKRRLKKEQSDKEDELKEKANL</sequence>
<keyword evidence="1" id="KW-1003">Cell membrane</keyword>
<dbReference type="PANTHER" id="PTHR30400">
    <property type="entry name" value="MONOFUNCTIONAL BIOSYNTHETIC PEPTIDOGLYCAN TRANSGLYCOSYLASE"/>
    <property type="match status" value="1"/>
</dbReference>
<dbReference type="Proteomes" id="UP001247620">
    <property type="component" value="Unassembled WGS sequence"/>
</dbReference>
<dbReference type="InterPro" id="IPR036950">
    <property type="entry name" value="PBP_transglycosylase"/>
</dbReference>
<feature type="region of interest" description="Disordered" evidence="11">
    <location>
        <begin position="715"/>
        <end position="748"/>
    </location>
</feature>
<feature type="transmembrane region" description="Helical" evidence="12">
    <location>
        <begin position="12"/>
        <end position="31"/>
    </location>
</feature>
<proteinExistence type="predicted"/>
<keyword evidence="9 12" id="KW-0472">Membrane</keyword>
<feature type="domain" description="Glycosyl transferase family 51" evidence="13">
    <location>
        <begin position="432"/>
        <end position="578"/>
    </location>
</feature>
<accession>A0ABU1T997</accession>
<evidence type="ECO:0000256" key="1">
    <source>
        <dbReference type="ARBA" id="ARBA00022475"/>
    </source>
</evidence>
<evidence type="ECO:0000256" key="5">
    <source>
        <dbReference type="ARBA" id="ARBA00022692"/>
    </source>
</evidence>
<keyword evidence="5 12" id="KW-0812">Transmembrane</keyword>
<evidence type="ECO:0000256" key="4">
    <source>
        <dbReference type="ARBA" id="ARBA00022679"/>
    </source>
</evidence>
<evidence type="ECO:0000256" key="11">
    <source>
        <dbReference type="SAM" id="MobiDB-lite"/>
    </source>
</evidence>
<evidence type="ECO:0000256" key="2">
    <source>
        <dbReference type="ARBA" id="ARBA00022519"/>
    </source>
</evidence>
<comment type="caution">
    <text evidence="14">The sequence shown here is derived from an EMBL/GenBank/DDBJ whole genome shotgun (WGS) entry which is preliminary data.</text>
</comment>
<evidence type="ECO:0000256" key="10">
    <source>
        <dbReference type="ARBA" id="ARBA00023316"/>
    </source>
</evidence>
<dbReference type="PANTHER" id="PTHR30400:SF0">
    <property type="entry name" value="BIOSYNTHETIC PEPTIDOGLYCAN TRANSGLYCOSYLASE"/>
    <property type="match status" value="1"/>
</dbReference>
<evidence type="ECO:0000256" key="6">
    <source>
        <dbReference type="ARBA" id="ARBA00022960"/>
    </source>
</evidence>
<evidence type="ECO:0000259" key="13">
    <source>
        <dbReference type="Pfam" id="PF00912"/>
    </source>
</evidence>
<keyword evidence="10" id="KW-0961">Cell wall biogenesis/degradation</keyword>